<reference key="2">
    <citation type="submission" date="2011-03" db="EMBL/GenBank/DDBJ databases">
        <title>Complete genome sequence of the thermoacidophilic crenarchaeon Thermoproteus uzoniensis 768-20.</title>
        <authorList>
            <person name="Mardanov A.V."/>
            <person name="Gumerov V.M."/>
            <person name="Beletsky A.V."/>
            <person name="Prokofeva M.I."/>
            <person name="Bonch-Osmolovskaya E.A."/>
            <person name="Ravin N.V."/>
            <person name="Skryabin K.G."/>
        </authorList>
    </citation>
    <scope>NUCLEOTIDE SEQUENCE</scope>
    <source>
        <strain>768-20</strain>
    </source>
</reference>
<dbReference type="HOGENOM" id="CLU_753592_0_0_2"/>
<dbReference type="Proteomes" id="UP000008138">
    <property type="component" value="Chromosome"/>
</dbReference>
<keyword evidence="4" id="KW-0560">Oxidoreductase</keyword>
<feature type="domain" description="FAD dependent oxidoreductase" evidence="5">
    <location>
        <begin position="3"/>
        <end position="349"/>
    </location>
</feature>
<dbReference type="PANTHER" id="PTHR13847">
    <property type="entry name" value="SARCOSINE DEHYDROGENASE-RELATED"/>
    <property type="match status" value="1"/>
</dbReference>
<keyword evidence="7" id="KW-1185">Reference proteome</keyword>
<dbReference type="Gene3D" id="3.30.9.10">
    <property type="entry name" value="D-Amino Acid Oxidase, subunit A, domain 2"/>
    <property type="match status" value="1"/>
</dbReference>
<dbReference type="InterPro" id="IPR006076">
    <property type="entry name" value="FAD-dep_OxRdtase"/>
</dbReference>
<evidence type="ECO:0000256" key="2">
    <source>
        <dbReference type="ARBA" id="ARBA00009410"/>
    </source>
</evidence>
<dbReference type="GO" id="GO:0016491">
    <property type="term" value="F:oxidoreductase activity"/>
    <property type="evidence" value="ECO:0007669"/>
    <property type="project" value="UniProtKB-KW"/>
</dbReference>
<gene>
    <name evidence="6" type="ordered locus">TUZN_0089</name>
</gene>
<dbReference type="Pfam" id="PF01266">
    <property type="entry name" value="DAO"/>
    <property type="match status" value="1"/>
</dbReference>
<comment type="similarity">
    <text evidence="2">Belongs to the DadA oxidoreductase family.</text>
</comment>
<dbReference type="PANTHER" id="PTHR13847:SF286">
    <property type="entry name" value="D-AMINO ACID DEHYDROGENASE"/>
    <property type="match status" value="1"/>
</dbReference>
<name>F2L143_THEU7</name>
<dbReference type="InterPro" id="IPR053679">
    <property type="entry name" value="DadA_oxidoreductase"/>
</dbReference>
<dbReference type="RefSeq" id="WP_013678928.1">
    <property type="nucleotide sequence ID" value="NC_015315.1"/>
</dbReference>
<dbReference type="Gene3D" id="3.50.50.60">
    <property type="entry name" value="FAD/NAD(P)-binding domain"/>
    <property type="match status" value="1"/>
</dbReference>
<dbReference type="GeneID" id="10359641"/>
<dbReference type="AlphaFoldDB" id="F2L143"/>
<dbReference type="eggNOG" id="arCOG00758">
    <property type="taxonomic scope" value="Archaea"/>
</dbReference>
<evidence type="ECO:0000256" key="3">
    <source>
        <dbReference type="ARBA" id="ARBA00022630"/>
    </source>
</evidence>
<proteinExistence type="inferred from homology"/>
<evidence type="ECO:0000313" key="6">
    <source>
        <dbReference type="EMBL" id="AEA11592.1"/>
    </source>
</evidence>
<keyword evidence="3" id="KW-0285">Flavoprotein</keyword>
<dbReference type="SUPFAM" id="SSF51971">
    <property type="entry name" value="Nucleotide-binding domain"/>
    <property type="match status" value="1"/>
</dbReference>
<protein>
    <submittedName>
        <fullName evidence="6">FAD dependent oxidoreductase</fullName>
    </submittedName>
</protein>
<sequence length="365" mass="39711">MRALVVGGGVVGLFAAYYLRREGADVVLVDGSEPGEASRAAAGILEFTRFKINRINVVGYPAAYLSMLAKGAARIRHIDVKWILAYVKAYGRDPGEDVWEAVREMGRFSWAEYRRLAEEKNDFDYAEEPLYELVADLDAEVEELRRDPLRPRFEVAEFEGRQAVAYLEAAKLSTDLAARRLLAEASPGRVAAYAEAVGDGYVVAGGKRVEADVVVVAAGWRTSRLLGLPVAPFKGYGFRVKASRRPKAMFIDLADTGVAVVPLSGWVKATGRFDLDSTEDHSPAEKVLAGARKLLGEVEVLDMAVGYRPCTPDGLPILEKIGERLVVAAGACRLGWTFGPALGRTAADLALGRIKSTKFPSSRFK</sequence>
<dbReference type="STRING" id="999630.TUZN_0089"/>
<dbReference type="GO" id="GO:0005737">
    <property type="term" value="C:cytoplasm"/>
    <property type="evidence" value="ECO:0007669"/>
    <property type="project" value="TreeGrafter"/>
</dbReference>
<comment type="cofactor">
    <cofactor evidence="1">
        <name>FAD</name>
        <dbReference type="ChEBI" id="CHEBI:57692"/>
    </cofactor>
</comment>
<reference evidence="6 7" key="1">
    <citation type="journal article" date="2011" name="J. Bacteriol.">
        <title>Complete genome sequence of the thermoacidophilic crenarchaeon Thermoproteus uzoniensis 768-20.</title>
        <authorList>
            <person name="Mardanov A.V."/>
            <person name="Gumerov V.M."/>
            <person name="Beletsky A.V."/>
            <person name="Prokofeva M.I."/>
            <person name="Bonch-Osmolovskaya E.A."/>
            <person name="Ravin N.V."/>
            <person name="Skryabin K.G."/>
        </authorList>
    </citation>
    <scope>NUCLEOTIDE SEQUENCE [LARGE SCALE GENOMIC DNA]</scope>
    <source>
        <strain evidence="6 7">768-20</strain>
    </source>
</reference>
<evidence type="ECO:0000259" key="5">
    <source>
        <dbReference type="Pfam" id="PF01266"/>
    </source>
</evidence>
<dbReference type="InterPro" id="IPR036188">
    <property type="entry name" value="FAD/NAD-bd_sf"/>
</dbReference>
<dbReference type="OrthoDB" id="168391at2157"/>
<accession>F2L143</accession>
<dbReference type="EMBL" id="CP002590">
    <property type="protein sequence ID" value="AEA11592.1"/>
    <property type="molecule type" value="Genomic_DNA"/>
</dbReference>
<dbReference type="NCBIfam" id="NF040813">
    <property type="entry name" value="pro_dh_Thprot"/>
    <property type="match status" value="1"/>
</dbReference>
<dbReference type="KEGG" id="tuz:TUZN_0089"/>
<evidence type="ECO:0000256" key="4">
    <source>
        <dbReference type="ARBA" id="ARBA00023002"/>
    </source>
</evidence>
<evidence type="ECO:0000256" key="1">
    <source>
        <dbReference type="ARBA" id="ARBA00001974"/>
    </source>
</evidence>
<organism evidence="6 7">
    <name type="scientific">Thermoproteus uzoniensis (strain 768-20)</name>
    <dbReference type="NCBI Taxonomy" id="999630"/>
    <lineage>
        <taxon>Archaea</taxon>
        <taxon>Thermoproteota</taxon>
        <taxon>Thermoprotei</taxon>
        <taxon>Thermoproteales</taxon>
        <taxon>Thermoproteaceae</taxon>
        <taxon>Thermoproteus</taxon>
    </lineage>
</organism>
<evidence type="ECO:0000313" key="7">
    <source>
        <dbReference type="Proteomes" id="UP000008138"/>
    </source>
</evidence>